<keyword evidence="2 10" id="KW-0963">Cytoplasm</keyword>
<dbReference type="SUPFAM" id="SSF52374">
    <property type="entry name" value="Nucleotidylyl transferase"/>
    <property type="match status" value="1"/>
</dbReference>
<dbReference type="InterPro" id="IPR002307">
    <property type="entry name" value="Tyr-tRNA-ligase"/>
</dbReference>
<dbReference type="InterPro" id="IPR054608">
    <property type="entry name" value="SYY-like_C"/>
</dbReference>
<evidence type="ECO:0000256" key="3">
    <source>
        <dbReference type="ARBA" id="ARBA00022598"/>
    </source>
</evidence>
<dbReference type="Proteomes" id="UP000317155">
    <property type="component" value="Unassembled WGS sequence"/>
</dbReference>
<evidence type="ECO:0000313" key="14">
    <source>
        <dbReference type="Proteomes" id="UP000317155"/>
    </source>
</evidence>
<dbReference type="Pfam" id="PF00579">
    <property type="entry name" value="tRNA-synt_1b"/>
    <property type="match status" value="1"/>
</dbReference>
<keyword evidence="8 10" id="KW-0030">Aminoacyl-tRNA synthetase</keyword>
<dbReference type="InterPro" id="IPR014729">
    <property type="entry name" value="Rossmann-like_a/b/a_fold"/>
</dbReference>
<dbReference type="RefSeq" id="WP_092058615.1">
    <property type="nucleotide sequence ID" value="NZ_FOJJ01000040.1"/>
</dbReference>
<comment type="catalytic activity">
    <reaction evidence="9 10">
        <text>tRNA(Tyr) + L-tyrosine + ATP = L-tyrosyl-tRNA(Tyr) + AMP + diphosphate + H(+)</text>
        <dbReference type="Rhea" id="RHEA:10220"/>
        <dbReference type="Rhea" id="RHEA-COMP:9706"/>
        <dbReference type="Rhea" id="RHEA-COMP:9707"/>
        <dbReference type="ChEBI" id="CHEBI:15378"/>
        <dbReference type="ChEBI" id="CHEBI:30616"/>
        <dbReference type="ChEBI" id="CHEBI:33019"/>
        <dbReference type="ChEBI" id="CHEBI:58315"/>
        <dbReference type="ChEBI" id="CHEBI:78442"/>
        <dbReference type="ChEBI" id="CHEBI:78536"/>
        <dbReference type="ChEBI" id="CHEBI:456215"/>
        <dbReference type="EC" id="6.1.1.1"/>
    </reaction>
</comment>
<dbReference type="PANTHER" id="PTHR11766">
    <property type="entry name" value="TYROSYL-TRNA SYNTHETASE"/>
    <property type="match status" value="1"/>
</dbReference>
<dbReference type="AlphaFoldDB" id="A0A550JB57"/>
<feature type="short sequence motif" description="'KMSKS' region" evidence="10">
    <location>
        <begin position="230"/>
        <end position="234"/>
    </location>
</feature>
<evidence type="ECO:0000256" key="9">
    <source>
        <dbReference type="ARBA" id="ARBA00048248"/>
    </source>
</evidence>
<dbReference type="FunFam" id="3.40.50.620:FF:000061">
    <property type="entry name" value="Tyrosine--tRNA ligase"/>
    <property type="match status" value="1"/>
</dbReference>
<dbReference type="GO" id="GO:0006437">
    <property type="term" value="P:tyrosyl-tRNA aminoacylation"/>
    <property type="evidence" value="ECO:0007669"/>
    <property type="project" value="UniProtKB-UniRule"/>
</dbReference>
<dbReference type="OrthoDB" id="9804243at2"/>
<evidence type="ECO:0000256" key="7">
    <source>
        <dbReference type="ARBA" id="ARBA00022917"/>
    </source>
</evidence>
<dbReference type="GO" id="GO:0004831">
    <property type="term" value="F:tyrosine-tRNA ligase activity"/>
    <property type="evidence" value="ECO:0007669"/>
    <property type="project" value="UniProtKB-UniRule"/>
</dbReference>
<comment type="caution">
    <text evidence="13">The sequence shown here is derived from an EMBL/GenBank/DDBJ whole genome shotgun (WGS) entry which is preliminary data.</text>
</comment>
<dbReference type="InterPro" id="IPR001412">
    <property type="entry name" value="aa-tRNA-synth_I_CS"/>
</dbReference>
<organism evidence="13 14">
    <name type="scientific">Trichloromonas acetexigens</name>
    <dbReference type="NCBI Taxonomy" id="38815"/>
    <lineage>
        <taxon>Bacteria</taxon>
        <taxon>Pseudomonadati</taxon>
        <taxon>Thermodesulfobacteriota</taxon>
        <taxon>Desulfuromonadia</taxon>
        <taxon>Desulfuromonadales</taxon>
        <taxon>Trichloromonadaceae</taxon>
        <taxon>Trichloromonas</taxon>
    </lineage>
</organism>
<comment type="similarity">
    <text evidence="10">Belongs to the class-I aminoacyl-tRNA synthetase family. TyrS type 2 subfamily.</text>
</comment>
<keyword evidence="14" id="KW-1185">Reference proteome</keyword>
<feature type="binding site" evidence="10">
    <location>
        <position position="233"/>
    </location>
    <ligand>
        <name>ATP</name>
        <dbReference type="ChEBI" id="CHEBI:30616"/>
    </ligand>
</feature>
<keyword evidence="3 10" id="KW-0436">Ligase</keyword>
<dbReference type="InterPro" id="IPR002942">
    <property type="entry name" value="S4_RNA-bd"/>
</dbReference>
<dbReference type="EC" id="6.1.1.1" evidence="10"/>
<dbReference type="GO" id="GO:0005829">
    <property type="term" value="C:cytosol"/>
    <property type="evidence" value="ECO:0007669"/>
    <property type="project" value="TreeGrafter"/>
</dbReference>
<comment type="subcellular location">
    <subcellularLocation>
        <location evidence="10">Cytoplasm</location>
    </subcellularLocation>
</comment>
<dbReference type="SUPFAM" id="SSF55174">
    <property type="entry name" value="Alpha-L RNA-binding motif"/>
    <property type="match status" value="1"/>
</dbReference>
<dbReference type="FunFam" id="3.10.290.10:FF:000022">
    <property type="entry name" value="Tyrosine--tRNA ligase"/>
    <property type="match status" value="1"/>
</dbReference>
<dbReference type="FunFam" id="1.10.240.10:FF:000006">
    <property type="entry name" value="Tyrosine--tRNA ligase"/>
    <property type="match status" value="1"/>
</dbReference>
<comment type="subunit">
    <text evidence="1 10">Homodimer.</text>
</comment>
<evidence type="ECO:0000313" key="13">
    <source>
        <dbReference type="EMBL" id="TRO80343.1"/>
    </source>
</evidence>
<dbReference type="CDD" id="cd00165">
    <property type="entry name" value="S4"/>
    <property type="match status" value="1"/>
</dbReference>
<evidence type="ECO:0000256" key="4">
    <source>
        <dbReference type="ARBA" id="ARBA00022741"/>
    </source>
</evidence>
<dbReference type="PRINTS" id="PR01040">
    <property type="entry name" value="TRNASYNTHTYR"/>
</dbReference>
<evidence type="ECO:0000256" key="5">
    <source>
        <dbReference type="ARBA" id="ARBA00022840"/>
    </source>
</evidence>
<keyword evidence="5 10" id="KW-0067">ATP-binding</keyword>
<dbReference type="PANTHER" id="PTHR11766:SF1">
    <property type="entry name" value="TYROSINE--TRNA LIGASE"/>
    <property type="match status" value="1"/>
</dbReference>
<dbReference type="InterPro" id="IPR036986">
    <property type="entry name" value="S4_RNA-bd_sf"/>
</dbReference>
<dbReference type="InterPro" id="IPR024088">
    <property type="entry name" value="Tyr-tRNA-ligase_bac-type"/>
</dbReference>
<sequence length="407" mass="45358">MKSVQEQMAVIRRGAVEILVEAELEEKIAQSVKTGVPLKIKAGFDPTAPDLHVGHTVLIQKLKQFQDLGHHVCFLIGDFTGMIGDPTGKNETRKALTREQVLLNAETYKEQVFKILDPEKTEVVFNSTWMGQMSAAGLIALASRYTVARMLERDDFHKRFSGQQPIAIHEFLYPLVQGYDSVALKSDVELGGTDQKFNLLVGRELQRQEGQRPQSVLTMPLLEGLDGVNKMSKSLGNYIGITEPPKEIYGKVMSITDELMVRYYELLSDVDLATLQKVKDGVAGRPDGAHPMESKKALARELVTRFHGAAESRQAEEDFVQQFKQKEIPDDIEVISLTASGPLWICKLLTDTGLTKSNGEARRLIQQGGVKIDGEKVENPDLAIDDRQALVLQAGKRRFARIEFVSK</sequence>
<evidence type="ECO:0000256" key="11">
    <source>
        <dbReference type="PROSITE-ProRule" id="PRU00182"/>
    </source>
</evidence>
<accession>A0A550JB57</accession>
<dbReference type="HAMAP" id="MF_02007">
    <property type="entry name" value="Tyr_tRNA_synth_type2"/>
    <property type="match status" value="1"/>
</dbReference>
<name>A0A550JB57_9BACT</name>
<dbReference type="Gene3D" id="3.40.50.620">
    <property type="entry name" value="HUPs"/>
    <property type="match status" value="1"/>
</dbReference>
<dbReference type="Gene3D" id="3.10.290.10">
    <property type="entry name" value="RNA-binding S4 domain"/>
    <property type="match status" value="1"/>
</dbReference>
<evidence type="ECO:0000256" key="10">
    <source>
        <dbReference type="HAMAP-Rule" id="MF_02007"/>
    </source>
</evidence>
<keyword evidence="4 10" id="KW-0547">Nucleotide-binding</keyword>
<dbReference type="PROSITE" id="PS50889">
    <property type="entry name" value="S4"/>
    <property type="match status" value="1"/>
</dbReference>
<comment type="function">
    <text evidence="10">Catalyzes the attachment of tyrosine to tRNA(Tyr) in a two-step reaction: tyrosine is first activated by ATP to form Tyr-AMP and then transferred to the acceptor end of tRNA(Tyr).</text>
</comment>
<feature type="short sequence motif" description="'HIGH' region" evidence="10">
    <location>
        <begin position="46"/>
        <end position="55"/>
    </location>
</feature>
<dbReference type="Pfam" id="PF22421">
    <property type="entry name" value="SYY_C-terminal"/>
    <property type="match status" value="1"/>
</dbReference>
<evidence type="ECO:0000256" key="6">
    <source>
        <dbReference type="ARBA" id="ARBA00022884"/>
    </source>
</evidence>
<evidence type="ECO:0000256" key="1">
    <source>
        <dbReference type="ARBA" id="ARBA00011738"/>
    </source>
</evidence>
<dbReference type="NCBIfam" id="TIGR00234">
    <property type="entry name" value="tyrS"/>
    <property type="match status" value="1"/>
</dbReference>
<reference evidence="13 14" key="1">
    <citation type="submission" date="2019-07" db="EMBL/GenBank/DDBJ databases">
        <title>Insights of Desulfuromonas acetexigens electromicrobiology.</title>
        <authorList>
            <person name="Katuri K."/>
            <person name="Sapireddy V."/>
            <person name="Shaw D.R."/>
            <person name="Saikaly P."/>
        </authorList>
    </citation>
    <scope>NUCLEOTIDE SEQUENCE [LARGE SCALE GENOMIC DNA]</scope>
    <source>
        <strain evidence="13 14">2873</strain>
    </source>
</reference>
<proteinExistence type="inferred from homology"/>
<protein>
    <recommendedName>
        <fullName evidence="10">Tyrosine--tRNA ligase</fullName>
        <ecNumber evidence="10">6.1.1.1</ecNumber>
    </recommendedName>
    <alternativeName>
        <fullName evidence="10">Tyrosyl-tRNA synthetase</fullName>
        <shortName evidence="10">TyrRS</shortName>
    </alternativeName>
</protein>
<dbReference type="GO" id="GO:0003723">
    <property type="term" value="F:RNA binding"/>
    <property type="evidence" value="ECO:0007669"/>
    <property type="project" value="UniProtKB-KW"/>
</dbReference>
<dbReference type="InterPro" id="IPR002305">
    <property type="entry name" value="aa-tRNA-synth_Ic"/>
</dbReference>
<dbReference type="GO" id="GO:0005524">
    <property type="term" value="F:ATP binding"/>
    <property type="evidence" value="ECO:0007669"/>
    <property type="project" value="UniProtKB-UniRule"/>
</dbReference>
<dbReference type="InterPro" id="IPR024108">
    <property type="entry name" value="Tyr-tRNA-ligase_bac_2"/>
</dbReference>
<gene>
    <name evidence="10" type="primary">tyrS</name>
    <name evidence="13" type="ORF">FL622_12050</name>
</gene>
<evidence type="ECO:0000259" key="12">
    <source>
        <dbReference type="SMART" id="SM00363"/>
    </source>
</evidence>
<dbReference type="CDD" id="cd00805">
    <property type="entry name" value="TyrRS_core"/>
    <property type="match status" value="1"/>
</dbReference>
<dbReference type="SMART" id="SM00363">
    <property type="entry name" value="S4"/>
    <property type="match status" value="1"/>
</dbReference>
<dbReference type="Gene3D" id="1.10.240.10">
    <property type="entry name" value="Tyrosyl-Transfer RNA Synthetase"/>
    <property type="match status" value="1"/>
</dbReference>
<keyword evidence="6 11" id="KW-0694">RNA-binding</keyword>
<keyword evidence="7 10" id="KW-0648">Protein biosynthesis</keyword>
<evidence type="ECO:0000256" key="2">
    <source>
        <dbReference type="ARBA" id="ARBA00022490"/>
    </source>
</evidence>
<evidence type="ECO:0000256" key="8">
    <source>
        <dbReference type="ARBA" id="ARBA00023146"/>
    </source>
</evidence>
<feature type="domain" description="RNA-binding S4" evidence="12">
    <location>
        <begin position="343"/>
        <end position="401"/>
    </location>
</feature>
<dbReference type="EMBL" id="VJVV01000008">
    <property type="protein sequence ID" value="TRO80343.1"/>
    <property type="molecule type" value="Genomic_DNA"/>
</dbReference>
<dbReference type="PROSITE" id="PS00178">
    <property type="entry name" value="AA_TRNA_LIGASE_I"/>
    <property type="match status" value="1"/>
</dbReference>